<dbReference type="CDD" id="cd05356">
    <property type="entry name" value="17beta-HSD1_like_SDR_c"/>
    <property type="match status" value="1"/>
</dbReference>
<dbReference type="SUPFAM" id="SSF51735">
    <property type="entry name" value="NAD(P)-binding Rossmann-fold domains"/>
    <property type="match status" value="2"/>
</dbReference>
<dbReference type="GO" id="GO:0005783">
    <property type="term" value="C:endoplasmic reticulum"/>
    <property type="evidence" value="ECO:0007669"/>
    <property type="project" value="TreeGrafter"/>
</dbReference>
<dbReference type="InterPro" id="IPR051019">
    <property type="entry name" value="VLCFA-Steroid_DH"/>
</dbReference>
<keyword evidence="1" id="KW-0521">NADP</keyword>
<gene>
    <name evidence="4" type="ORF">U9M48_028815</name>
</gene>
<organism evidence="4 5">
    <name type="scientific">Paspalum notatum var. saurae</name>
    <dbReference type="NCBI Taxonomy" id="547442"/>
    <lineage>
        <taxon>Eukaryota</taxon>
        <taxon>Viridiplantae</taxon>
        <taxon>Streptophyta</taxon>
        <taxon>Embryophyta</taxon>
        <taxon>Tracheophyta</taxon>
        <taxon>Spermatophyta</taxon>
        <taxon>Magnoliopsida</taxon>
        <taxon>Liliopsida</taxon>
        <taxon>Poales</taxon>
        <taxon>Poaceae</taxon>
        <taxon>PACMAD clade</taxon>
        <taxon>Panicoideae</taxon>
        <taxon>Andropogonodae</taxon>
        <taxon>Paspaleae</taxon>
        <taxon>Paspalinae</taxon>
        <taxon>Paspalum</taxon>
    </lineage>
</organism>
<keyword evidence="2" id="KW-0560">Oxidoreductase</keyword>
<dbReference type="PANTHER" id="PTHR43899:SF17">
    <property type="entry name" value="OS06G0299200 PROTEIN"/>
    <property type="match status" value="1"/>
</dbReference>
<dbReference type="PRINTS" id="PR00081">
    <property type="entry name" value="GDHRDH"/>
</dbReference>
<accession>A0AAQ3TY18</accession>
<evidence type="ECO:0000313" key="4">
    <source>
        <dbReference type="EMBL" id="WVZ81439.1"/>
    </source>
</evidence>
<proteinExistence type="inferred from homology"/>
<evidence type="ECO:0000313" key="5">
    <source>
        <dbReference type="Proteomes" id="UP001341281"/>
    </source>
</evidence>
<evidence type="ECO:0000256" key="2">
    <source>
        <dbReference type="ARBA" id="ARBA00023002"/>
    </source>
</evidence>
<name>A0AAQ3TY18_PASNO</name>
<dbReference type="Pfam" id="PF00106">
    <property type="entry name" value="adh_short"/>
    <property type="match status" value="2"/>
</dbReference>
<dbReference type="EMBL" id="CP144750">
    <property type="protein sequence ID" value="WVZ81439.1"/>
    <property type="molecule type" value="Genomic_DNA"/>
</dbReference>
<dbReference type="Proteomes" id="UP001341281">
    <property type="component" value="Chromosome 06"/>
</dbReference>
<dbReference type="InterPro" id="IPR002347">
    <property type="entry name" value="SDR_fam"/>
</dbReference>
<dbReference type="AlphaFoldDB" id="A0AAQ3TY18"/>
<keyword evidence="5" id="KW-1185">Reference proteome</keyword>
<evidence type="ECO:0008006" key="6">
    <source>
        <dbReference type="Google" id="ProtNLM"/>
    </source>
</evidence>
<dbReference type="GO" id="GO:0045703">
    <property type="term" value="F:ketoreductase activity"/>
    <property type="evidence" value="ECO:0007669"/>
    <property type="project" value="TreeGrafter"/>
</dbReference>
<sequence length="490" mass="54288">MVRVNLWALTEVTAAVLPGMVERRRGAIVNMGSASSEAIPSFPLSTMYAATKRYVAKFSRSLYVEYRSKGIDVQCQAPFFVATRIVPSAIRNNWLSPFLPTPDAYAAAATRWIGHGPLCSPTVAHQLLWCLAGVLPDAVHDWLRLREHRRLRTLSFQRIRAASATGRTKAKSAAEDDRSRAGMALHLSGSRGVYTATFSFRLLAYLALCLRQPRDLRRHYGAWAMVTGPTSGIGWSVALELASRGINLVLLDLDAANLQETSDMIKSRHAVTTKTVVFDLSLVGTPQGDESMRRLRAAIEGLDLGLLVNNAGVSKPSGAYLHEVDVEAWVKMVRVNLWALTEVTAAVLPGMVQRRRGAIVNMGSASSEAIPSFPLSNIYAATKRYVAKFSRSLYVEYRNKGVDVQCQAPFFVATRMVPRAIRDNWLSSFLPTPDAYAAAAMRWIGHGPLCSPTVGHQLLWCLARVLPDAVHDWLRLREHLRLRARLRSRE</sequence>
<reference evidence="4 5" key="1">
    <citation type="submission" date="2024-02" db="EMBL/GenBank/DDBJ databases">
        <title>High-quality chromosome-scale genome assembly of Pensacola bahiagrass (Paspalum notatum Flugge var. saurae).</title>
        <authorList>
            <person name="Vega J.M."/>
            <person name="Podio M."/>
            <person name="Orjuela J."/>
            <person name="Siena L.A."/>
            <person name="Pessino S.C."/>
            <person name="Combes M.C."/>
            <person name="Mariac C."/>
            <person name="Albertini E."/>
            <person name="Pupilli F."/>
            <person name="Ortiz J.P.A."/>
            <person name="Leblanc O."/>
        </authorList>
    </citation>
    <scope>NUCLEOTIDE SEQUENCE [LARGE SCALE GENOMIC DNA]</scope>
    <source>
        <strain evidence="4">R1</strain>
        <tissue evidence="4">Leaf</tissue>
    </source>
</reference>
<comment type="similarity">
    <text evidence="3">Belongs to the short-chain dehydrogenases/reductases (SDR) family.</text>
</comment>
<dbReference type="FunFam" id="3.40.50.720:FF:000137">
    <property type="entry name" value="Hydroxysteroid (17-beta) dehydrogenase 3"/>
    <property type="match status" value="1"/>
</dbReference>
<dbReference type="Gene3D" id="3.40.50.720">
    <property type="entry name" value="NAD(P)-binding Rossmann-like Domain"/>
    <property type="match status" value="2"/>
</dbReference>
<evidence type="ECO:0000256" key="3">
    <source>
        <dbReference type="RuleBase" id="RU000363"/>
    </source>
</evidence>
<dbReference type="InterPro" id="IPR036291">
    <property type="entry name" value="NAD(P)-bd_dom_sf"/>
</dbReference>
<evidence type="ECO:0000256" key="1">
    <source>
        <dbReference type="ARBA" id="ARBA00022857"/>
    </source>
</evidence>
<dbReference type="PANTHER" id="PTHR43899">
    <property type="entry name" value="RH59310P"/>
    <property type="match status" value="1"/>
</dbReference>
<protein>
    <recommendedName>
        <fullName evidence="6">Estradiol 17-beta-dehydrogenase 12</fullName>
    </recommendedName>
</protein>
<dbReference type="PRINTS" id="PR00080">
    <property type="entry name" value="SDRFAMILY"/>
</dbReference>